<dbReference type="InterPro" id="IPR002645">
    <property type="entry name" value="STAS_dom"/>
</dbReference>
<dbReference type="Pfam" id="PF13466">
    <property type="entry name" value="STAS_2"/>
    <property type="match status" value="1"/>
</dbReference>
<protein>
    <submittedName>
        <fullName evidence="2">STAS domain-containing protein</fullName>
    </submittedName>
</protein>
<sequence length="118" mass="12396">MSEPVDGTVTAVLSGSFDMANAGDLETTLRTALTERRPRVLMLDAAAVDFCDCAGLRALLRVRYRAAEPDLTCRLVMSAVSPAMIWLLDLLGVGRLFGYPAVGSMPVAGPDPAGEPSG</sequence>
<proteinExistence type="predicted"/>
<dbReference type="RefSeq" id="WP_282759853.1">
    <property type="nucleotide sequence ID" value="NZ_JASCTH010000007.1"/>
</dbReference>
<dbReference type="Gene3D" id="3.30.750.24">
    <property type="entry name" value="STAS domain"/>
    <property type="match status" value="1"/>
</dbReference>
<reference evidence="2 3" key="1">
    <citation type="submission" date="2023-05" db="EMBL/GenBank/DDBJ databases">
        <title>Actinoplanes sp. NEAU-A12 genome sequencing.</title>
        <authorList>
            <person name="Wang Z.-S."/>
        </authorList>
    </citation>
    <scope>NUCLEOTIDE SEQUENCE [LARGE SCALE GENOMIC DNA]</scope>
    <source>
        <strain evidence="2 3">NEAU-A12</strain>
    </source>
</reference>
<organism evidence="2 3">
    <name type="scientific">Actinoplanes sandaracinus</name>
    <dbReference type="NCBI Taxonomy" id="3045177"/>
    <lineage>
        <taxon>Bacteria</taxon>
        <taxon>Bacillati</taxon>
        <taxon>Actinomycetota</taxon>
        <taxon>Actinomycetes</taxon>
        <taxon>Micromonosporales</taxon>
        <taxon>Micromonosporaceae</taxon>
        <taxon>Actinoplanes</taxon>
    </lineage>
</organism>
<keyword evidence="3" id="KW-1185">Reference proteome</keyword>
<evidence type="ECO:0000313" key="2">
    <source>
        <dbReference type="EMBL" id="MDI6099592.1"/>
    </source>
</evidence>
<dbReference type="PANTHER" id="PTHR33495:SF2">
    <property type="entry name" value="ANTI-SIGMA FACTOR ANTAGONIST TM_1081-RELATED"/>
    <property type="match status" value="1"/>
</dbReference>
<dbReference type="EMBL" id="JASCTH010000007">
    <property type="protein sequence ID" value="MDI6099592.1"/>
    <property type="molecule type" value="Genomic_DNA"/>
</dbReference>
<dbReference type="PROSITE" id="PS50801">
    <property type="entry name" value="STAS"/>
    <property type="match status" value="1"/>
</dbReference>
<dbReference type="InterPro" id="IPR058548">
    <property type="entry name" value="MlaB-like_STAS"/>
</dbReference>
<dbReference type="InterPro" id="IPR036513">
    <property type="entry name" value="STAS_dom_sf"/>
</dbReference>
<dbReference type="PANTHER" id="PTHR33495">
    <property type="entry name" value="ANTI-SIGMA FACTOR ANTAGONIST TM_1081-RELATED-RELATED"/>
    <property type="match status" value="1"/>
</dbReference>
<name>A0ABT6WIP9_9ACTN</name>
<gene>
    <name evidence="2" type="ORF">QLQ12_13390</name>
</gene>
<accession>A0ABT6WIP9</accession>
<comment type="caution">
    <text evidence="2">The sequence shown here is derived from an EMBL/GenBank/DDBJ whole genome shotgun (WGS) entry which is preliminary data.</text>
</comment>
<evidence type="ECO:0000313" key="3">
    <source>
        <dbReference type="Proteomes" id="UP001241758"/>
    </source>
</evidence>
<dbReference type="Proteomes" id="UP001241758">
    <property type="component" value="Unassembled WGS sequence"/>
</dbReference>
<evidence type="ECO:0000259" key="1">
    <source>
        <dbReference type="PROSITE" id="PS50801"/>
    </source>
</evidence>
<feature type="domain" description="STAS" evidence="1">
    <location>
        <begin position="1"/>
        <end position="93"/>
    </location>
</feature>
<dbReference type="CDD" id="cd07043">
    <property type="entry name" value="STAS_anti-anti-sigma_factors"/>
    <property type="match status" value="1"/>
</dbReference>
<dbReference type="SUPFAM" id="SSF52091">
    <property type="entry name" value="SpoIIaa-like"/>
    <property type="match status" value="1"/>
</dbReference>